<feature type="binding site" evidence="4">
    <location>
        <begin position="3"/>
        <end position="7"/>
    </location>
    <ligand>
        <name>ATP</name>
        <dbReference type="ChEBI" id="CHEBI:30616"/>
    </ligand>
</feature>
<evidence type="ECO:0000256" key="3">
    <source>
        <dbReference type="ARBA" id="ARBA00022840"/>
    </source>
</evidence>
<comment type="caution">
    <text evidence="6">The sequence shown here is derived from an EMBL/GenBank/DDBJ whole genome shotgun (WGS) entry which is preliminary data.</text>
</comment>
<protein>
    <recommendedName>
        <fullName evidence="5">5-formyltetrahydrofolate cyclo-ligase</fullName>
        <ecNumber evidence="5">6.3.3.2</ecNumber>
    </recommendedName>
</protein>
<dbReference type="GO" id="GO:0009396">
    <property type="term" value="P:folic acid-containing compound biosynthetic process"/>
    <property type="evidence" value="ECO:0007669"/>
    <property type="project" value="TreeGrafter"/>
</dbReference>
<dbReference type="Proteomes" id="UP000286990">
    <property type="component" value="Unassembled WGS sequence"/>
</dbReference>
<organism evidence="6 7">
    <name type="scientific">Maribacter algicola</name>
    <dbReference type="NCBI Taxonomy" id="2498892"/>
    <lineage>
        <taxon>Bacteria</taxon>
        <taxon>Pseudomonadati</taxon>
        <taxon>Bacteroidota</taxon>
        <taxon>Flavobacteriia</taxon>
        <taxon>Flavobacteriales</taxon>
        <taxon>Flavobacteriaceae</taxon>
        <taxon>Maribacter</taxon>
    </lineage>
</organism>
<comment type="catalytic activity">
    <reaction evidence="5">
        <text>(6S)-5-formyl-5,6,7,8-tetrahydrofolate + ATP = (6R)-5,10-methenyltetrahydrofolate + ADP + phosphate</text>
        <dbReference type="Rhea" id="RHEA:10488"/>
        <dbReference type="ChEBI" id="CHEBI:30616"/>
        <dbReference type="ChEBI" id="CHEBI:43474"/>
        <dbReference type="ChEBI" id="CHEBI:57455"/>
        <dbReference type="ChEBI" id="CHEBI:57457"/>
        <dbReference type="ChEBI" id="CHEBI:456216"/>
        <dbReference type="EC" id="6.3.3.2"/>
    </reaction>
</comment>
<evidence type="ECO:0000256" key="4">
    <source>
        <dbReference type="PIRSR" id="PIRSR006806-1"/>
    </source>
</evidence>
<feature type="binding site" evidence="4">
    <location>
        <position position="55"/>
    </location>
    <ligand>
        <name>substrate</name>
    </ligand>
</feature>
<dbReference type="GO" id="GO:0046872">
    <property type="term" value="F:metal ion binding"/>
    <property type="evidence" value="ECO:0007669"/>
    <property type="project" value="UniProtKB-KW"/>
</dbReference>
<keyword evidence="2 4" id="KW-0547">Nucleotide-binding</keyword>
<comment type="cofactor">
    <cofactor evidence="5">
        <name>Mg(2+)</name>
        <dbReference type="ChEBI" id="CHEBI:18420"/>
    </cofactor>
</comment>
<dbReference type="Pfam" id="PF01812">
    <property type="entry name" value="5-FTHF_cyc-lig"/>
    <property type="match status" value="1"/>
</dbReference>
<name>A0A3R8Q5M5_9FLAO</name>
<keyword evidence="5" id="KW-0460">Magnesium</keyword>
<evidence type="ECO:0000313" key="6">
    <source>
        <dbReference type="EMBL" id="RRQ50269.1"/>
    </source>
</evidence>
<reference evidence="7" key="2">
    <citation type="submission" date="2018-12" db="EMBL/GenBank/DDBJ databases">
        <title>Maribacter lutimaris sp. nov., isolated from marine sediment.</title>
        <authorList>
            <person name="Kim K.K."/>
        </authorList>
    </citation>
    <scope>NUCLEOTIDE SEQUENCE [LARGE SCALE GENOMIC DNA]</scope>
    <source>
        <strain evidence="7">PoM-212</strain>
    </source>
</reference>
<dbReference type="PIRSF" id="PIRSF006806">
    <property type="entry name" value="FTHF_cligase"/>
    <property type="match status" value="1"/>
</dbReference>
<evidence type="ECO:0000256" key="5">
    <source>
        <dbReference type="RuleBase" id="RU361279"/>
    </source>
</evidence>
<sequence>MLKKDLRLKYSALRKQLSVSQIAAKSLDISNKALELPIWSKDYYHLFLPIPSKHEVDTINLLSILQGKDKYIVVPKVQQNVLEHFLLTDNTKFKNNSWGVPEPVDGIKVEPDKMDVVFIPLLAFDINGHRVGYGKGFYDNFLASCKPNVLKVGLSFFEAEPLISDAFPGDVPLDYCITPQKNYSFIDP</sequence>
<dbReference type="OrthoDB" id="9801938at2"/>
<dbReference type="GO" id="GO:0005524">
    <property type="term" value="F:ATP binding"/>
    <property type="evidence" value="ECO:0007669"/>
    <property type="project" value="UniProtKB-KW"/>
</dbReference>
<evidence type="ECO:0000256" key="2">
    <source>
        <dbReference type="ARBA" id="ARBA00022741"/>
    </source>
</evidence>
<accession>A0A3R8Q5M5</accession>
<dbReference type="EMBL" id="QUSX01000001">
    <property type="protein sequence ID" value="RRQ50269.1"/>
    <property type="molecule type" value="Genomic_DNA"/>
</dbReference>
<evidence type="ECO:0000313" key="7">
    <source>
        <dbReference type="Proteomes" id="UP000286990"/>
    </source>
</evidence>
<dbReference type="SUPFAM" id="SSF100950">
    <property type="entry name" value="NagB/RpiA/CoA transferase-like"/>
    <property type="match status" value="1"/>
</dbReference>
<feature type="binding site" evidence="4">
    <location>
        <position position="50"/>
    </location>
    <ligand>
        <name>substrate</name>
    </ligand>
</feature>
<dbReference type="GO" id="GO:0035999">
    <property type="term" value="P:tetrahydrofolate interconversion"/>
    <property type="evidence" value="ECO:0007669"/>
    <property type="project" value="TreeGrafter"/>
</dbReference>
<dbReference type="Gene3D" id="3.40.50.10420">
    <property type="entry name" value="NagB/RpiA/CoA transferase-like"/>
    <property type="match status" value="1"/>
</dbReference>
<keyword evidence="6" id="KW-0436">Ligase</keyword>
<comment type="similarity">
    <text evidence="1 5">Belongs to the 5-formyltetrahydrofolate cyclo-ligase family.</text>
</comment>
<dbReference type="NCBIfam" id="TIGR02727">
    <property type="entry name" value="MTHFS_bact"/>
    <property type="match status" value="1"/>
</dbReference>
<evidence type="ECO:0000256" key="1">
    <source>
        <dbReference type="ARBA" id="ARBA00010638"/>
    </source>
</evidence>
<feature type="binding site" evidence="4">
    <location>
        <begin position="130"/>
        <end position="138"/>
    </location>
    <ligand>
        <name>ATP</name>
        <dbReference type="ChEBI" id="CHEBI:30616"/>
    </ligand>
</feature>
<dbReference type="InterPro" id="IPR037171">
    <property type="entry name" value="NagB/RpiA_transferase-like"/>
</dbReference>
<dbReference type="PANTHER" id="PTHR23407:SF1">
    <property type="entry name" value="5-FORMYLTETRAHYDROFOLATE CYCLO-LIGASE"/>
    <property type="match status" value="1"/>
</dbReference>
<reference evidence="7" key="1">
    <citation type="submission" date="2018-08" db="EMBL/GenBank/DDBJ databases">
        <authorList>
            <person name="Khan S.A."/>
            <person name="J S.E."/>
        </authorList>
    </citation>
    <scope>NUCLEOTIDE SEQUENCE [LARGE SCALE GENOMIC DNA]</scope>
    <source>
        <strain evidence="7">PoM-212</strain>
    </source>
</reference>
<dbReference type="EC" id="6.3.3.2" evidence="5"/>
<keyword evidence="3 4" id="KW-0067">ATP-binding</keyword>
<dbReference type="GO" id="GO:0030272">
    <property type="term" value="F:5-formyltetrahydrofolate cyclo-ligase activity"/>
    <property type="evidence" value="ECO:0007669"/>
    <property type="project" value="UniProtKB-EC"/>
</dbReference>
<dbReference type="AlphaFoldDB" id="A0A3R8Q5M5"/>
<dbReference type="PANTHER" id="PTHR23407">
    <property type="entry name" value="ATPASE INHIBITOR/5-FORMYLTETRAHYDROFOLATE CYCLO-LIGASE"/>
    <property type="match status" value="1"/>
</dbReference>
<keyword evidence="7" id="KW-1185">Reference proteome</keyword>
<gene>
    <name evidence="6" type="ORF">DZC72_06815</name>
</gene>
<keyword evidence="5" id="KW-0479">Metal-binding</keyword>
<dbReference type="InterPro" id="IPR024185">
    <property type="entry name" value="FTHF_cligase-like_sf"/>
</dbReference>
<dbReference type="InterPro" id="IPR002698">
    <property type="entry name" value="FTHF_cligase"/>
</dbReference>
<dbReference type="RefSeq" id="WP_125222085.1">
    <property type="nucleotide sequence ID" value="NZ_QUSX01000001.1"/>
</dbReference>
<proteinExistence type="inferred from homology"/>